<dbReference type="AlphaFoldDB" id="A0A5C6M513"/>
<dbReference type="InterPro" id="IPR027417">
    <property type="entry name" value="P-loop_NTPase"/>
</dbReference>
<gene>
    <name evidence="7" type="primary">hrpA</name>
    <name evidence="7" type="ORF">E3A20_10460</name>
</gene>
<dbReference type="InterPro" id="IPR011709">
    <property type="entry name" value="DEAD-box_helicase_OB_fold"/>
</dbReference>
<dbReference type="PANTHER" id="PTHR18934">
    <property type="entry name" value="ATP-DEPENDENT RNA HELICASE"/>
    <property type="match status" value="1"/>
</dbReference>
<dbReference type="Pfam" id="PF07717">
    <property type="entry name" value="OB_NTP_bind"/>
    <property type="match status" value="1"/>
</dbReference>
<dbReference type="SMART" id="SM00847">
    <property type="entry name" value="HA2"/>
    <property type="match status" value="1"/>
</dbReference>
<feature type="region of interest" description="Disordered" evidence="5">
    <location>
        <begin position="177"/>
        <end position="211"/>
    </location>
</feature>
<dbReference type="Pfam" id="PF21010">
    <property type="entry name" value="HA2_C"/>
    <property type="match status" value="1"/>
</dbReference>
<dbReference type="InterPro" id="IPR001650">
    <property type="entry name" value="Helicase_C-like"/>
</dbReference>
<dbReference type="SMART" id="SM00490">
    <property type="entry name" value="HELICc"/>
    <property type="match status" value="1"/>
</dbReference>
<dbReference type="InterPro" id="IPR024590">
    <property type="entry name" value="HrpA_C"/>
</dbReference>
<feature type="compositionally biased region" description="Polar residues" evidence="5">
    <location>
        <begin position="192"/>
        <end position="204"/>
    </location>
</feature>
<protein>
    <submittedName>
        <fullName evidence="7">ATP-dependent helicase</fullName>
    </submittedName>
</protein>
<dbReference type="CDD" id="cd18791">
    <property type="entry name" value="SF2_C_RHA"/>
    <property type="match status" value="1"/>
</dbReference>
<evidence type="ECO:0000313" key="7">
    <source>
        <dbReference type="EMBL" id="TWW09826.1"/>
    </source>
</evidence>
<reference evidence="7 8" key="1">
    <citation type="submission" date="2019-08" db="EMBL/GenBank/DDBJ databases">
        <title>100 year-old enigma solved: identification of Planctomyces bekefii, the type genus and species of the phylum Planctomycetes.</title>
        <authorList>
            <person name="Svetlana D.N."/>
            <person name="Overmann J."/>
        </authorList>
    </citation>
    <scope>NUCLEOTIDE SEQUENCE [LARGE SCALE GENOMIC DNA]</scope>
    <source>
        <strain evidence="7">Phe10_nw2017</strain>
    </source>
</reference>
<feature type="non-terminal residue" evidence="7">
    <location>
        <position position="1"/>
    </location>
</feature>
<dbReference type="Pfam" id="PF11898">
    <property type="entry name" value="DUF3418"/>
    <property type="match status" value="2"/>
</dbReference>
<name>A0A5C6M513_9PLAN</name>
<evidence type="ECO:0000256" key="1">
    <source>
        <dbReference type="ARBA" id="ARBA00022741"/>
    </source>
</evidence>
<organism evidence="7 8">
    <name type="scientific">Planctomyces bekefii</name>
    <dbReference type="NCBI Taxonomy" id="1653850"/>
    <lineage>
        <taxon>Bacteria</taxon>
        <taxon>Pseudomonadati</taxon>
        <taxon>Planctomycetota</taxon>
        <taxon>Planctomycetia</taxon>
        <taxon>Planctomycetales</taxon>
        <taxon>Planctomycetaceae</taxon>
        <taxon>Planctomyces</taxon>
    </lineage>
</organism>
<feature type="domain" description="Helicase C-terminal" evidence="6">
    <location>
        <begin position="1"/>
        <end position="135"/>
    </location>
</feature>
<evidence type="ECO:0000313" key="8">
    <source>
        <dbReference type="Proteomes" id="UP000321083"/>
    </source>
</evidence>
<dbReference type="SUPFAM" id="SSF52540">
    <property type="entry name" value="P-loop containing nucleoside triphosphate hydrolases"/>
    <property type="match status" value="1"/>
</dbReference>
<evidence type="ECO:0000256" key="2">
    <source>
        <dbReference type="ARBA" id="ARBA00022801"/>
    </source>
</evidence>
<accession>A0A5C6M513</accession>
<evidence type="ECO:0000256" key="5">
    <source>
        <dbReference type="SAM" id="MobiDB-lite"/>
    </source>
</evidence>
<dbReference type="GO" id="GO:0004386">
    <property type="term" value="F:helicase activity"/>
    <property type="evidence" value="ECO:0007669"/>
    <property type="project" value="UniProtKB-KW"/>
</dbReference>
<dbReference type="PROSITE" id="PS51194">
    <property type="entry name" value="HELICASE_CTER"/>
    <property type="match status" value="1"/>
</dbReference>
<evidence type="ECO:0000256" key="3">
    <source>
        <dbReference type="ARBA" id="ARBA00022806"/>
    </source>
</evidence>
<evidence type="ECO:0000256" key="4">
    <source>
        <dbReference type="ARBA" id="ARBA00022840"/>
    </source>
</evidence>
<dbReference type="Proteomes" id="UP000321083">
    <property type="component" value="Unassembled WGS sequence"/>
</dbReference>
<dbReference type="InterPro" id="IPR007502">
    <property type="entry name" value="Helicase-assoc_dom"/>
</dbReference>
<reference evidence="7 8" key="2">
    <citation type="submission" date="2019-08" db="EMBL/GenBank/DDBJ databases">
        <authorList>
            <person name="Henke P."/>
        </authorList>
    </citation>
    <scope>NUCLEOTIDE SEQUENCE [LARGE SCALE GENOMIC DNA]</scope>
    <source>
        <strain evidence="7">Phe10_nw2017</strain>
    </source>
</reference>
<comment type="caution">
    <text evidence="7">The sequence shown here is derived from an EMBL/GenBank/DDBJ whole genome shotgun (WGS) entry which is preliminary data.</text>
</comment>
<keyword evidence="2" id="KW-0378">Hydrolase</keyword>
<feature type="region of interest" description="Disordered" evidence="5">
    <location>
        <begin position="529"/>
        <end position="548"/>
    </location>
</feature>
<dbReference type="Gene3D" id="3.40.50.300">
    <property type="entry name" value="P-loop containing nucleotide triphosphate hydrolases"/>
    <property type="match status" value="1"/>
</dbReference>
<keyword evidence="4" id="KW-0067">ATP-binding</keyword>
<evidence type="ECO:0000259" key="6">
    <source>
        <dbReference type="PROSITE" id="PS51194"/>
    </source>
</evidence>
<dbReference type="GO" id="GO:0016787">
    <property type="term" value="F:hydrolase activity"/>
    <property type="evidence" value="ECO:0007669"/>
    <property type="project" value="UniProtKB-KW"/>
</dbReference>
<keyword evidence="3 7" id="KW-0347">Helicase</keyword>
<dbReference type="EMBL" id="SRHE01000169">
    <property type="protein sequence ID" value="TWW09826.1"/>
    <property type="molecule type" value="Genomic_DNA"/>
</dbReference>
<keyword evidence="8" id="KW-1185">Reference proteome</keyword>
<dbReference type="Pfam" id="PF00271">
    <property type="entry name" value="Helicase_C"/>
    <property type="match status" value="1"/>
</dbReference>
<proteinExistence type="predicted"/>
<keyword evidence="1" id="KW-0547">Nucleotide-binding</keyword>
<dbReference type="PANTHER" id="PTHR18934:SF99">
    <property type="entry name" value="ATP-DEPENDENT RNA HELICASE DHX37-RELATED"/>
    <property type="match status" value="1"/>
</dbReference>
<dbReference type="GO" id="GO:0003723">
    <property type="term" value="F:RNA binding"/>
    <property type="evidence" value="ECO:0007669"/>
    <property type="project" value="TreeGrafter"/>
</dbReference>
<sequence>PGDLPERSTEIVPLFGRLSMEEQTRVFATSPHRRIVLATNVAESSLTVPGIRAVVDTGTARISRYSARSRMQRLPVEPVSQASANQRAGRCGRVGPGICIRLYSQADYNTREAFTAPEIQRTNLAAVILRTLSVKLGNLEDFPFLDPPKVSVIREGYRTLEELGAIVTEAAVAAARQDPAADSAETAGDSDPATSSAKPATRGQQAGDLTDIGRRMATLPVDPAIARMILAAVELHALPEVLAIAAFLECQDPRERPLEKQQAADEAHRKFFNRDSDFLTILNLWDAWHEKQRSLSNSQLRKWCQQHFLSWLRMREWVDVHGQLRELLEDSDDPAIQQAAKALAKQRQHPEKSLAEQRHNDFAATHKALLTGLLPNIAMQTPEGEFVGAGGSRLAIWPGSALAPKGAKWFVAAELVETTRRYARTIARIQPEWIEPLAGHLLSHEYFEPHWDPQAGNVMIYEKVSLWGLPIVTRRRVTLARIDPVKSREMLIQHGLVELGLLYGELSDGSGPPPQDDYADEEDALTRGAARVRPGKAAANPRRPQRRGWGHEFPFLQHNVAVLQQLKELQAKTRSHHLLPGDEVLFEIYAAQIPAECSDRDRLRRWYQRTHSRLPRLLQFDINQFADEAQRQQHVSLFPESAQFGSMHLPLSYQLDPGQEADGVTVSLPLEGLPQLTESRLDWLVPGLLEQKVLALIRALPKSFRRHFVPAPDSARLVASDLEFARGDFLHSVAVRLSQLSGERISAQDFDVGQIPDHLKFNIRVLDDQRKTLIEGRDLKVLRATLAERAVRAAGEADRRAAAVGPTPEEAQWLRTGFKNWDFFDVPEHIEIVRAGMSLRAFPALRDDGETVALMLCQTPEDARRQLRCGLRRLFLLVEKKRILTQVGNLPQITKTRVLATTIKGLEFTSSVALLMTDRAWLADNQLPRTKHAFESALRQGRERLPLAAQELTQFLPVVFQQYHETRAALELAKGPGWEPIVKGLQQQLSGLISSDFLAVTPWPWLIQFPRYLTAIRQRLIRLGSGGLRTELNLEAELQPWLMKYEQKRREHQRQQRVDPMLEHLRWMIEEYRVQLFAQKLGTAISVSPTKLEEQFVRVS</sequence>
<dbReference type="GO" id="GO:0005524">
    <property type="term" value="F:ATP binding"/>
    <property type="evidence" value="ECO:0007669"/>
    <property type="project" value="UniProtKB-KW"/>
</dbReference>
<dbReference type="Gene3D" id="1.20.120.1080">
    <property type="match status" value="1"/>
</dbReference>